<dbReference type="Proteomes" id="UP000234333">
    <property type="component" value="Unassembled WGS sequence"/>
</dbReference>
<reference evidence="2 3" key="1">
    <citation type="submission" date="2017-03" db="EMBL/GenBank/DDBJ databases">
        <authorList>
            <person name="Afonso C.L."/>
            <person name="Miller P.J."/>
            <person name="Scott M.A."/>
            <person name="Spackman E."/>
            <person name="Goraichik I."/>
            <person name="Dimitrov K.M."/>
            <person name="Suarez D.L."/>
            <person name="Swayne D.E."/>
        </authorList>
    </citation>
    <scope>NUCLEOTIDE SEQUENCE [LARGE SCALE GENOMIC DNA]</scope>
    <source>
        <strain evidence="2 3">CIP 102111</strain>
    </source>
</reference>
<feature type="compositionally biased region" description="Polar residues" evidence="1">
    <location>
        <begin position="14"/>
        <end position="24"/>
    </location>
</feature>
<evidence type="ECO:0000313" key="3">
    <source>
        <dbReference type="Proteomes" id="UP000234333"/>
    </source>
</evidence>
<feature type="region of interest" description="Disordered" evidence="1">
    <location>
        <begin position="1"/>
        <end position="28"/>
    </location>
</feature>
<protein>
    <submittedName>
        <fullName evidence="2">Uncharacterized protein</fullName>
    </submittedName>
</protein>
<evidence type="ECO:0000256" key="1">
    <source>
        <dbReference type="SAM" id="MobiDB-lite"/>
    </source>
</evidence>
<sequence>MPDPGNQDTKRKAQTMNDTPTSLPGNPEAEAVARLTAATTVAAEGDPSANVLALLTYTQATLALAFETRTATLVALLDSGVLAADYVQVAGQVRTRLGLGGDDGE</sequence>
<gene>
    <name evidence="2" type="ORF">BC102111_01687</name>
</gene>
<organism evidence="2 3">
    <name type="scientific">Brevibacterium casei CIP 102111</name>
    <dbReference type="NCBI Taxonomy" id="1255625"/>
    <lineage>
        <taxon>Bacteria</taxon>
        <taxon>Bacillati</taxon>
        <taxon>Actinomycetota</taxon>
        <taxon>Actinomycetes</taxon>
        <taxon>Micrococcales</taxon>
        <taxon>Brevibacteriaceae</taxon>
        <taxon>Brevibacterium</taxon>
    </lineage>
</organism>
<dbReference type="AlphaFoldDB" id="A0A2H1IX95"/>
<proteinExistence type="predicted"/>
<evidence type="ECO:0000313" key="2">
    <source>
        <dbReference type="EMBL" id="SMX79829.1"/>
    </source>
</evidence>
<dbReference type="EMBL" id="FXZC01000003">
    <property type="protein sequence ID" value="SMX79829.1"/>
    <property type="molecule type" value="Genomic_DNA"/>
</dbReference>
<accession>A0A2H1IX95</accession>
<name>A0A2H1IX95_9MICO</name>